<sequence>MLIDVAAAAAAASASAAAAAAALSSTRGRGKDCQAKGSIKRIPSRSWLHFTFCKRFHLARVYGGFK</sequence>
<protein>
    <submittedName>
        <fullName evidence="1">Uncharacterized protein</fullName>
    </submittedName>
</protein>
<name>J9BES2_WUCBA</name>
<organism evidence="1 2">
    <name type="scientific">Wuchereria bancrofti</name>
    <dbReference type="NCBI Taxonomy" id="6293"/>
    <lineage>
        <taxon>Eukaryota</taxon>
        <taxon>Metazoa</taxon>
        <taxon>Ecdysozoa</taxon>
        <taxon>Nematoda</taxon>
        <taxon>Chromadorea</taxon>
        <taxon>Rhabditida</taxon>
        <taxon>Spirurina</taxon>
        <taxon>Spiruromorpha</taxon>
        <taxon>Filarioidea</taxon>
        <taxon>Onchocercidae</taxon>
        <taxon>Wuchereria</taxon>
    </lineage>
</organism>
<dbReference type="EMBL" id="ADBV01001019">
    <property type="protein sequence ID" value="EJW85730.1"/>
    <property type="molecule type" value="Genomic_DNA"/>
</dbReference>
<gene>
    <name evidence="1" type="ORF">WUBG_03360</name>
</gene>
<proteinExistence type="predicted"/>
<dbReference type="AlphaFoldDB" id="J9BES2"/>
<evidence type="ECO:0000313" key="2">
    <source>
        <dbReference type="Proteomes" id="UP000004810"/>
    </source>
</evidence>
<feature type="non-terminal residue" evidence="1">
    <location>
        <position position="66"/>
    </location>
</feature>
<comment type="caution">
    <text evidence="1">The sequence shown here is derived from an EMBL/GenBank/DDBJ whole genome shotgun (WGS) entry which is preliminary data.</text>
</comment>
<reference evidence="2" key="1">
    <citation type="submission" date="2012-08" db="EMBL/GenBank/DDBJ databases">
        <title>The Genome Sequence of Wuchereria bancrofti.</title>
        <authorList>
            <person name="Nutman T.B."/>
            <person name="Fink D.L."/>
            <person name="Russ C."/>
            <person name="Young S."/>
            <person name="Zeng Q."/>
            <person name="Koehrsen M."/>
            <person name="Alvarado L."/>
            <person name="Berlin A."/>
            <person name="Chapman S.B."/>
            <person name="Chen Z."/>
            <person name="Freedman E."/>
            <person name="Gellesch M."/>
            <person name="Goldberg J."/>
            <person name="Griggs A."/>
            <person name="Gujja S."/>
            <person name="Heilman E.R."/>
            <person name="Heiman D."/>
            <person name="Hepburn T."/>
            <person name="Howarth C."/>
            <person name="Jen D."/>
            <person name="Larson L."/>
            <person name="Lewis B."/>
            <person name="Mehta T."/>
            <person name="Park D."/>
            <person name="Pearson M."/>
            <person name="Roberts A."/>
            <person name="Saif S."/>
            <person name="Shea T."/>
            <person name="Shenoy N."/>
            <person name="Sisk P."/>
            <person name="Stolte C."/>
            <person name="Sykes S."/>
            <person name="Walk T."/>
            <person name="White J."/>
            <person name="Yandava C."/>
            <person name="Haas B."/>
            <person name="Henn M.R."/>
            <person name="Nusbaum C."/>
            <person name="Birren B."/>
        </authorList>
    </citation>
    <scope>NUCLEOTIDE SEQUENCE [LARGE SCALE GENOMIC DNA]</scope>
    <source>
        <strain evidence="2">NA</strain>
    </source>
</reference>
<accession>J9BES2</accession>
<dbReference type="Proteomes" id="UP000004810">
    <property type="component" value="Unassembled WGS sequence"/>
</dbReference>
<evidence type="ECO:0000313" key="1">
    <source>
        <dbReference type="EMBL" id="EJW85730.1"/>
    </source>
</evidence>